<dbReference type="Pfam" id="PF18765">
    <property type="entry name" value="Polbeta"/>
    <property type="match status" value="1"/>
</dbReference>
<dbReference type="Proteomes" id="UP000030016">
    <property type="component" value="Unassembled WGS sequence"/>
</dbReference>
<dbReference type="CDD" id="cd05403">
    <property type="entry name" value="NT_KNTase_like"/>
    <property type="match status" value="1"/>
</dbReference>
<name>A0AA88ZI98_CLONO</name>
<dbReference type="InterPro" id="IPR043519">
    <property type="entry name" value="NT_sf"/>
</dbReference>
<evidence type="ECO:0000259" key="1">
    <source>
        <dbReference type="Pfam" id="PF18765"/>
    </source>
</evidence>
<evidence type="ECO:0000313" key="3">
    <source>
        <dbReference type="Proteomes" id="UP000030016"/>
    </source>
</evidence>
<dbReference type="AlphaFoldDB" id="A0AA88ZI98"/>
<dbReference type="EMBL" id="JDRX01000050">
    <property type="protein sequence ID" value="KGM99363.1"/>
    <property type="molecule type" value="Genomic_DNA"/>
</dbReference>
<evidence type="ECO:0000313" key="2">
    <source>
        <dbReference type="EMBL" id="KGM99363.1"/>
    </source>
</evidence>
<dbReference type="InterPro" id="IPR041633">
    <property type="entry name" value="Polbeta"/>
</dbReference>
<accession>A0AA88ZI98</accession>
<dbReference type="Gene3D" id="3.30.460.10">
    <property type="entry name" value="Beta Polymerase, domain 2"/>
    <property type="match status" value="1"/>
</dbReference>
<sequence length="208" mass="24998">MKDKIIDYIINKYEPHTIIVYGSYADGSNGINSDFDALVITDKQTIFHDQNEVDGILLDVFIYNTSHFKNEINYEEYVQIHDGNIVFDKYGLGKQLQEKVCEFIENMSKKSKEEKERQVKWCEKMLLRVERNDSEGYFRWHWLLVDSLEIYFTICDEYYYGPKKSIAKIKKENPKGFKYYNNALTKFNYESLKQWINYLRYLLNKCDE</sequence>
<gene>
    <name evidence="2" type="ORF">Z969_10730</name>
</gene>
<feature type="domain" description="Polymerase beta nucleotidyltransferase" evidence="1">
    <location>
        <begin position="4"/>
        <end position="59"/>
    </location>
</feature>
<dbReference type="SUPFAM" id="SSF81301">
    <property type="entry name" value="Nucleotidyltransferase"/>
    <property type="match status" value="1"/>
</dbReference>
<comment type="caution">
    <text evidence="2">The sequence shown here is derived from an EMBL/GenBank/DDBJ whole genome shotgun (WGS) entry which is preliminary data.</text>
</comment>
<organism evidence="2 3">
    <name type="scientific">Clostridium novyi A str. 4570</name>
    <dbReference type="NCBI Taxonomy" id="1444290"/>
    <lineage>
        <taxon>Bacteria</taxon>
        <taxon>Bacillati</taxon>
        <taxon>Bacillota</taxon>
        <taxon>Clostridia</taxon>
        <taxon>Eubacteriales</taxon>
        <taxon>Clostridiaceae</taxon>
        <taxon>Clostridium</taxon>
    </lineage>
</organism>
<proteinExistence type="predicted"/>
<protein>
    <submittedName>
        <fullName evidence="2">Nucleotidyltransferase</fullName>
    </submittedName>
</protein>
<reference evidence="2 3" key="1">
    <citation type="submission" date="2014-01" db="EMBL/GenBank/DDBJ databases">
        <title>Plasmidome dynamics in the species complex Clostridium novyi sensu lato converts strains of independent lineages into distinctly different pathogens.</title>
        <authorList>
            <person name="Skarin H."/>
            <person name="Segerman B."/>
        </authorList>
    </citation>
    <scope>NUCLEOTIDE SEQUENCE [LARGE SCALE GENOMIC DNA]</scope>
    <source>
        <strain evidence="2 3">4570</strain>
    </source>
</reference>